<dbReference type="Pfam" id="PF01209">
    <property type="entry name" value="Ubie_methyltran"/>
    <property type="match status" value="1"/>
</dbReference>
<feature type="region of interest" description="Disordered" evidence="6">
    <location>
        <begin position="1"/>
        <end position="24"/>
    </location>
</feature>
<comment type="catalytic activity">
    <reaction evidence="5">
        <text>a 2-demethylmenaquinol + S-adenosyl-L-methionine = a menaquinol + S-adenosyl-L-homocysteine + H(+)</text>
        <dbReference type="Rhea" id="RHEA:42640"/>
        <dbReference type="Rhea" id="RHEA-COMP:9539"/>
        <dbReference type="Rhea" id="RHEA-COMP:9563"/>
        <dbReference type="ChEBI" id="CHEBI:15378"/>
        <dbReference type="ChEBI" id="CHEBI:18151"/>
        <dbReference type="ChEBI" id="CHEBI:55437"/>
        <dbReference type="ChEBI" id="CHEBI:57856"/>
        <dbReference type="ChEBI" id="CHEBI:59789"/>
        <dbReference type="EC" id="2.1.1.163"/>
    </reaction>
</comment>
<dbReference type="CDD" id="cd02440">
    <property type="entry name" value="AdoMet_MTases"/>
    <property type="match status" value="1"/>
</dbReference>
<dbReference type="eggNOG" id="COG2226">
    <property type="taxonomic scope" value="Bacteria"/>
</dbReference>
<dbReference type="EC" id="2.1.1.163" evidence="5"/>
<dbReference type="HAMAP" id="MF_01813">
    <property type="entry name" value="MenG_UbiE_methyltr"/>
    <property type="match status" value="1"/>
</dbReference>
<dbReference type="GO" id="GO:0032259">
    <property type="term" value="P:methylation"/>
    <property type="evidence" value="ECO:0007669"/>
    <property type="project" value="UniProtKB-KW"/>
</dbReference>
<dbReference type="InterPro" id="IPR023576">
    <property type="entry name" value="UbiE/COQ5_MeTrFase_CS"/>
</dbReference>
<dbReference type="PANTHER" id="PTHR43591">
    <property type="entry name" value="METHYLTRANSFERASE"/>
    <property type="match status" value="1"/>
</dbReference>
<keyword evidence="4 5" id="KW-0949">S-adenosyl-L-methionine</keyword>
<dbReference type="EMBL" id="CP001197">
    <property type="protein sequence ID" value="ACL09436.1"/>
    <property type="molecule type" value="Genomic_DNA"/>
</dbReference>
<sequence>MDRSATACPNAATTPTDGPRQPDPCGHARSVSGMFGRIADWYDLLNRVLSGGLDKYWRYRLVRHVVPGPTGRVLDLAAGTLDVSLEIVRQHPGTRVPALDFCRPMLQRGRGKLFGETARAIWPATADGRRLPLADASVDCVTIAFGIRNILPRSEAFAEILRVLVPGGRLCVLEFGTGKTPVWRGLYNFYLNRVLPMVGKAVSGDSGAYRYLADTIMAFPTADELAGEMAAAGFGRVFHLPLTSGIVRLHVAEKPLAPATGQQQAGPAQAETTPTEAAQTGDDRTEPATLQRSATRPRTTAADRPAAPVASAVAETSAPAPVVPDMAVPDMAAPETVAPETTAGAGRQAKGDKTTRTGARGAEQATLPGATTQGTTKKKRAAGGTKAGKKAR</sequence>
<feature type="region of interest" description="Disordered" evidence="6">
    <location>
        <begin position="259"/>
        <end position="318"/>
    </location>
</feature>
<proteinExistence type="inferred from homology"/>
<dbReference type="PANTHER" id="PTHR43591:SF24">
    <property type="entry name" value="2-METHOXY-6-POLYPRENYL-1,4-BENZOQUINOL METHYLASE, MITOCHONDRIAL"/>
    <property type="match status" value="1"/>
</dbReference>
<feature type="compositionally biased region" description="Low complexity" evidence="6">
    <location>
        <begin position="259"/>
        <end position="280"/>
    </location>
</feature>
<name>B8DMZ6_NITV9</name>
<evidence type="ECO:0000256" key="5">
    <source>
        <dbReference type="HAMAP-Rule" id="MF_01813"/>
    </source>
</evidence>
<dbReference type="KEGG" id="dvm:DvMF_2496"/>
<keyword evidence="1 5" id="KW-0474">Menaquinone biosynthesis</keyword>
<evidence type="ECO:0000313" key="7">
    <source>
        <dbReference type="EMBL" id="ACL09436.1"/>
    </source>
</evidence>
<dbReference type="GO" id="GO:0009234">
    <property type="term" value="P:menaquinone biosynthetic process"/>
    <property type="evidence" value="ECO:0007669"/>
    <property type="project" value="UniProtKB-UniRule"/>
</dbReference>
<dbReference type="PROSITE" id="PS51608">
    <property type="entry name" value="SAM_MT_UBIE"/>
    <property type="match status" value="1"/>
</dbReference>
<dbReference type="UniPathway" id="UPA00079">
    <property type="reaction ID" value="UER00169"/>
</dbReference>
<organism evidence="7">
    <name type="scientific">Nitratidesulfovibrio vulgaris (strain DSM 19637 / Miyazaki F)</name>
    <name type="common">Desulfovibrio vulgaris</name>
    <dbReference type="NCBI Taxonomy" id="883"/>
    <lineage>
        <taxon>Bacteria</taxon>
        <taxon>Pseudomonadati</taxon>
        <taxon>Thermodesulfobacteriota</taxon>
        <taxon>Desulfovibrionia</taxon>
        <taxon>Desulfovibrionales</taxon>
        <taxon>Desulfovibrionaceae</taxon>
        <taxon>Nitratidesulfovibrio</taxon>
    </lineage>
</organism>
<dbReference type="InterPro" id="IPR004033">
    <property type="entry name" value="UbiE/COQ5_MeTrFase"/>
</dbReference>
<reference evidence="7" key="1">
    <citation type="submission" date="2008-10" db="EMBL/GenBank/DDBJ databases">
        <title>Complete sequence of Desulfovibrio vulgaris str. 'Miyazaki F'.</title>
        <authorList>
            <person name="Lucas S."/>
            <person name="Copeland A."/>
            <person name="Lapidus A."/>
            <person name="Glavina del Rio T."/>
            <person name="Dalin E."/>
            <person name="Tice H."/>
            <person name="Bruce D."/>
            <person name="Goodwin L."/>
            <person name="Pitluck S."/>
            <person name="Sims D."/>
            <person name="Brettin T."/>
            <person name="Detter J.C."/>
            <person name="Han C."/>
            <person name="Larimer F."/>
            <person name="Land M."/>
            <person name="Hauser L."/>
            <person name="Kyrpides N."/>
            <person name="Mikhailova N."/>
            <person name="Hazen T.C."/>
            <person name="Richardson P."/>
        </authorList>
    </citation>
    <scope>NUCLEOTIDE SEQUENCE</scope>
    <source>
        <strain evidence="7">Miyazaki F</strain>
    </source>
</reference>
<comment type="caution">
    <text evidence="5">Lacks conserved residue(s) required for the propagation of feature annotation.</text>
</comment>
<feature type="compositionally biased region" description="Basic residues" evidence="6">
    <location>
        <begin position="376"/>
        <end position="392"/>
    </location>
</feature>
<comment type="function">
    <text evidence="5">Methyltransferase required for the conversion of demethylmenaquinol (DMKH2) to menaquinol (MKH2).</text>
</comment>
<dbReference type="STRING" id="883.DvMF_2496"/>
<dbReference type="AlphaFoldDB" id="B8DMZ6"/>
<evidence type="ECO:0000256" key="2">
    <source>
        <dbReference type="ARBA" id="ARBA00022603"/>
    </source>
</evidence>
<feature type="compositionally biased region" description="Low complexity" evidence="6">
    <location>
        <begin position="1"/>
        <end position="16"/>
    </location>
</feature>
<keyword evidence="7" id="KW-0830">Ubiquinone</keyword>
<dbReference type="NCBIfam" id="TIGR01934">
    <property type="entry name" value="MenG_MenH_UbiE"/>
    <property type="match status" value="1"/>
</dbReference>
<gene>
    <name evidence="5" type="primary">menG</name>
    <name evidence="7" type="ordered locus">DvMF_2496</name>
</gene>
<dbReference type="HOGENOM" id="CLU_703446_0_0_7"/>
<evidence type="ECO:0000256" key="3">
    <source>
        <dbReference type="ARBA" id="ARBA00022679"/>
    </source>
</evidence>
<dbReference type="UniPathway" id="UPA00232"/>
<dbReference type="GO" id="GO:0006744">
    <property type="term" value="P:ubiquinone biosynthetic process"/>
    <property type="evidence" value="ECO:0007669"/>
    <property type="project" value="UniProtKB-UniPathway"/>
</dbReference>
<feature type="binding site" evidence="5">
    <location>
        <begin position="127"/>
        <end position="128"/>
    </location>
    <ligand>
        <name>S-adenosyl-L-methionine</name>
        <dbReference type="ChEBI" id="CHEBI:59789"/>
    </ligand>
</feature>
<feature type="region of interest" description="Disordered" evidence="6">
    <location>
        <begin position="333"/>
        <end position="392"/>
    </location>
</feature>
<feature type="compositionally biased region" description="Low complexity" evidence="6">
    <location>
        <begin position="292"/>
        <end position="318"/>
    </location>
</feature>
<dbReference type="PROSITE" id="PS01183">
    <property type="entry name" value="UBIE_1"/>
    <property type="match status" value="1"/>
</dbReference>
<accession>B8DMZ6</accession>
<keyword evidence="2 5" id="KW-0489">Methyltransferase</keyword>
<dbReference type="OrthoDB" id="9808140at2"/>
<evidence type="ECO:0000256" key="6">
    <source>
        <dbReference type="SAM" id="MobiDB-lite"/>
    </source>
</evidence>
<evidence type="ECO:0000256" key="1">
    <source>
        <dbReference type="ARBA" id="ARBA00022428"/>
    </source>
</evidence>
<feature type="binding site" evidence="5">
    <location>
        <position position="80"/>
    </location>
    <ligand>
        <name>S-adenosyl-L-methionine</name>
        <dbReference type="ChEBI" id="CHEBI:59789"/>
    </ligand>
</feature>
<dbReference type="SUPFAM" id="SSF53335">
    <property type="entry name" value="S-adenosyl-L-methionine-dependent methyltransferases"/>
    <property type="match status" value="1"/>
</dbReference>
<feature type="binding site" evidence="5">
    <location>
        <position position="100"/>
    </location>
    <ligand>
        <name>S-adenosyl-L-methionine</name>
        <dbReference type="ChEBI" id="CHEBI:59789"/>
    </ligand>
</feature>
<evidence type="ECO:0000256" key="4">
    <source>
        <dbReference type="ARBA" id="ARBA00022691"/>
    </source>
</evidence>
<dbReference type="Gene3D" id="3.40.50.150">
    <property type="entry name" value="Vaccinia Virus protein VP39"/>
    <property type="match status" value="1"/>
</dbReference>
<feature type="compositionally biased region" description="Low complexity" evidence="6">
    <location>
        <begin position="333"/>
        <end position="346"/>
    </location>
</feature>
<comment type="similarity">
    <text evidence="5">Belongs to the class I-like SAM-binding methyltransferase superfamily. MenG/UbiE family.</text>
</comment>
<comment type="pathway">
    <text evidence="5">Quinol/quinone metabolism; menaquinone biosynthesis; menaquinol from 1,4-dihydroxy-2-naphthoate: step 2/2.</text>
</comment>
<protein>
    <recommendedName>
        <fullName evidence="5">Demethylmenaquinone methyltransferase</fullName>
        <ecNumber evidence="5">2.1.1.163</ecNumber>
    </recommendedName>
</protein>
<dbReference type="InterPro" id="IPR029063">
    <property type="entry name" value="SAM-dependent_MTases_sf"/>
</dbReference>
<keyword evidence="3 5" id="KW-0808">Transferase</keyword>
<dbReference type="GO" id="GO:0043770">
    <property type="term" value="F:demethylmenaquinone methyltransferase activity"/>
    <property type="evidence" value="ECO:0007669"/>
    <property type="project" value="UniProtKB-UniRule"/>
</dbReference>